<sequence>MSLRVLRWSRGERALHVLLVAGLAAALVSGPVGGRLHAVFGWAFVVVVLRVCARAALIAWLDPRRLRRSGRAAGLGLCIVLAATVVLGWGPAALHLPAAALLVLWTAVHALAYRREPMRRAALRGEPVPLDWVRMRHPGSLPPGMRRAR</sequence>
<evidence type="ECO:0000313" key="3">
    <source>
        <dbReference type="Proteomes" id="UP000594800"/>
    </source>
</evidence>
<dbReference type="AlphaFoldDB" id="A0A7S9LNV3"/>
<keyword evidence="3" id="KW-1185">Reference proteome</keyword>
<feature type="transmembrane region" description="Helical" evidence="1">
    <location>
        <begin position="96"/>
        <end position="113"/>
    </location>
</feature>
<organism evidence="2 3">
    <name type="scientific">Pontivivens ytuae</name>
    <dbReference type="NCBI Taxonomy" id="2789856"/>
    <lineage>
        <taxon>Bacteria</taxon>
        <taxon>Pseudomonadati</taxon>
        <taxon>Pseudomonadota</taxon>
        <taxon>Alphaproteobacteria</taxon>
        <taxon>Rhodobacterales</taxon>
        <taxon>Paracoccaceae</taxon>
        <taxon>Pontivivens</taxon>
    </lineage>
</organism>
<keyword evidence="1" id="KW-1133">Transmembrane helix</keyword>
<evidence type="ECO:0000256" key="1">
    <source>
        <dbReference type="SAM" id="Phobius"/>
    </source>
</evidence>
<feature type="transmembrane region" description="Helical" evidence="1">
    <location>
        <begin position="39"/>
        <end position="60"/>
    </location>
</feature>
<keyword evidence="1" id="KW-0472">Membrane</keyword>
<gene>
    <name evidence="2" type="ORF">I0K15_12110</name>
</gene>
<keyword evidence="1" id="KW-0812">Transmembrane</keyword>
<feature type="transmembrane region" description="Helical" evidence="1">
    <location>
        <begin position="72"/>
        <end position="90"/>
    </location>
</feature>
<evidence type="ECO:0000313" key="2">
    <source>
        <dbReference type="EMBL" id="QPH52561.1"/>
    </source>
</evidence>
<accession>A0A7S9LNV3</accession>
<proteinExistence type="predicted"/>
<dbReference type="RefSeq" id="WP_196101772.1">
    <property type="nucleotide sequence ID" value="NZ_CP064942.1"/>
</dbReference>
<name>A0A7S9LNV3_9RHOB</name>
<dbReference type="Proteomes" id="UP000594800">
    <property type="component" value="Chromosome"/>
</dbReference>
<protein>
    <submittedName>
        <fullName evidence="2">Uncharacterized protein</fullName>
    </submittedName>
</protein>
<reference evidence="2 3" key="1">
    <citation type="submission" date="2020-11" db="EMBL/GenBank/DDBJ databases">
        <title>Description of Pontivivens ytuae sp. nov. isolated from deep sea sediment of Mariana Trench.</title>
        <authorList>
            <person name="Wang Z."/>
            <person name="Sun Q.-L."/>
            <person name="Xu X.-D."/>
            <person name="Tang Y.-Z."/>
            <person name="Zhang J."/>
        </authorList>
    </citation>
    <scope>NUCLEOTIDE SEQUENCE [LARGE SCALE GENOMIC DNA]</scope>
    <source>
        <strain evidence="2 3">MT2928</strain>
    </source>
</reference>
<dbReference type="KEGG" id="poz:I0K15_12110"/>
<dbReference type="EMBL" id="CP064942">
    <property type="protein sequence ID" value="QPH52561.1"/>
    <property type="molecule type" value="Genomic_DNA"/>
</dbReference>